<evidence type="ECO:0000256" key="9">
    <source>
        <dbReference type="ARBA" id="ARBA00023316"/>
    </source>
</evidence>
<feature type="domain" description="Mur ligase central" evidence="14">
    <location>
        <begin position="115"/>
        <end position="309"/>
    </location>
</feature>
<evidence type="ECO:0000256" key="6">
    <source>
        <dbReference type="ARBA" id="ARBA00022960"/>
    </source>
</evidence>
<dbReference type="GO" id="GO:0047480">
    <property type="term" value="F:UDP-N-acetylmuramoyl-tripeptide-D-alanyl-D-alanine ligase activity"/>
    <property type="evidence" value="ECO:0007669"/>
    <property type="project" value="UniProtKB-UniRule"/>
</dbReference>
<dbReference type="PANTHER" id="PTHR43024:SF1">
    <property type="entry name" value="UDP-N-ACETYLMURAMOYL-TRIPEPTIDE--D-ALANYL-D-ALANINE LIGASE"/>
    <property type="match status" value="1"/>
</dbReference>
<evidence type="ECO:0000259" key="13">
    <source>
        <dbReference type="Pfam" id="PF02875"/>
    </source>
</evidence>
<dbReference type="Pfam" id="PF01225">
    <property type="entry name" value="Mur_ligase"/>
    <property type="match status" value="1"/>
</dbReference>
<reference evidence="15 16" key="1">
    <citation type="submission" date="2019-09" db="EMBL/GenBank/DDBJ databases">
        <title>Bifidobacterium canis sp. nov., isolated from the digestive tract of German Shepherd dog puppy.</title>
        <authorList>
            <person name="Bunesova V."/>
        </authorList>
    </citation>
    <scope>NUCLEOTIDE SEQUENCE [LARGE SCALE GENOMIC DNA]</scope>
    <source>
        <strain evidence="15 16">GSD1FS</strain>
    </source>
</reference>
<dbReference type="SUPFAM" id="SSF53244">
    <property type="entry name" value="MurD-like peptide ligases, peptide-binding domain"/>
    <property type="match status" value="1"/>
</dbReference>
<accession>A0A7K1J2D7</accession>
<comment type="caution">
    <text evidence="15">The sequence shown here is derived from an EMBL/GenBank/DDBJ whole genome shotgun (WGS) entry which is preliminary data.</text>
</comment>
<keyword evidence="9 10" id="KW-0961">Cell wall biogenesis/degradation</keyword>
<dbReference type="InterPro" id="IPR004101">
    <property type="entry name" value="Mur_ligase_C"/>
</dbReference>
<keyword evidence="16" id="KW-1185">Reference proteome</keyword>
<dbReference type="AlphaFoldDB" id="A0A7K1J2D7"/>
<evidence type="ECO:0000256" key="1">
    <source>
        <dbReference type="ARBA" id="ARBA00022490"/>
    </source>
</evidence>
<dbReference type="Pfam" id="PF08245">
    <property type="entry name" value="Mur_ligase_M"/>
    <property type="match status" value="1"/>
</dbReference>
<keyword evidence="6 10" id="KW-0133">Cell shape</keyword>
<keyword evidence="3 10" id="KW-0132">Cell division</keyword>
<comment type="pathway">
    <text evidence="10 11">Cell wall biogenesis; peptidoglycan biosynthesis.</text>
</comment>
<gene>
    <name evidence="10" type="primary">murF</name>
    <name evidence="15" type="ORF">GSD1FS_0085</name>
</gene>
<dbReference type="Gene3D" id="3.90.190.20">
    <property type="entry name" value="Mur ligase, C-terminal domain"/>
    <property type="match status" value="1"/>
</dbReference>
<evidence type="ECO:0000313" key="15">
    <source>
        <dbReference type="EMBL" id="MUH58793.1"/>
    </source>
</evidence>
<dbReference type="InterPro" id="IPR005863">
    <property type="entry name" value="UDP-N-AcMur_synth"/>
</dbReference>
<evidence type="ECO:0000259" key="14">
    <source>
        <dbReference type="Pfam" id="PF08245"/>
    </source>
</evidence>
<evidence type="ECO:0000256" key="8">
    <source>
        <dbReference type="ARBA" id="ARBA00023306"/>
    </source>
</evidence>
<comment type="function">
    <text evidence="10 11">Involved in cell wall formation. Catalyzes the final step in the synthesis of UDP-N-acetylmuramoyl-pentapeptide, the precursor of murein.</text>
</comment>
<dbReference type="GO" id="GO:0051301">
    <property type="term" value="P:cell division"/>
    <property type="evidence" value="ECO:0007669"/>
    <property type="project" value="UniProtKB-KW"/>
</dbReference>
<dbReference type="PANTHER" id="PTHR43024">
    <property type="entry name" value="UDP-N-ACETYLMURAMOYL-TRIPEPTIDE--D-ALANYL-D-ALANINE LIGASE"/>
    <property type="match status" value="1"/>
</dbReference>
<evidence type="ECO:0000256" key="7">
    <source>
        <dbReference type="ARBA" id="ARBA00022984"/>
    </source>
</evidence>
<dbReference type="InterPro" id="IPR036565">
    <property type="entry name" value="Mur-like_cat_sf"/>
</dbReference>
<dbReference type="InterPro" id="IPR035911">
    <property type="entry name" value="MurE/MurF_N"/>
</dbReference>
<proteinExistence type="inferred from homology"/>
<sequence>MMPMTVSQVAQAVSGAMVHCADAGERTVTNVVTDSRQVTDGSLFVAIAGEHVDGHDFVAQVGEHGAAAALVDHEIEDAPITQIVVPNTVEALGALAAQNLRLRKQTNEPFTIVGITGSVGKTTTKDLLKNLLAVMGPTVAPIGSFNNEIGLPLTALEVEAGTRFLVAEMGANHVGEIASLTKIAPPDIAVVLKVGVAHLGEFGSVERIAQAKSEIVLGEAANATTVLNADDEHVAAMSQLAQGNVFWFGIDKAQAHDIDGYIAADNITLDDLGRPTFTLVSSQGMEQRLTLGISGKHNVMNALAAASVANLLGMSLEQIAQVLGDVRAISPHRMAVSTVSNGKEHFTLIDDSFNANPDSMKAGINGLMAWHAQEERQPFRVAVLGAMLELGPDERALHESVGAYAVQSGVDALIAVGGGTDETLNALARDIAVGADGVAGTDIVRAVSTIDEADALIRELNAEHPDLLVLLKGSHASGLSALASRWTAGQ</sequence>
<dbReference type="EMBL" id="WNLP01000001">
    <property type="protein sequence ID" value="MUH58793.1"/>
    <property type="molecule type" value="Genomic_DNA"/>
</dbReference>
<dbReference type="InterPro" id="IPR013221">
    <property type="entry name" value="Mur_ligase_cen"/>
</dbReference>
<dbReference type="RefSeq" id="WP_155587901.1">
    <property type="nucleotide sequence ID" value="NZ_WNLP01000001.1"/>
</dbReference>
<evidence type="ECO:0000256" key="4">
    <source>
        <dbReference type="ARBA" id="ARBA00022741"/>
    </source>
</evidence>
<dbReference type="InterPro" id="IPR000713">
    <property type="entry name" value="Mur_ligase_N"/>
</dbReference>
<feature type="binding site" evidence="10">
    <location>
        <begin position="117"/>
        <end position="123"/>
    </location>
    <ligand>
        <name>ATP</name>
        <dbReference type="ChEBI" id="CHEBI:30616"/>
    </ligand>
</feature>
<dbReference type="NCBIfam" id="TIGR01143">
    <property type="entry name" value="murF"/>
    <property type="match status" value="1"/>
</dbReference>
<keyword evidence="8 10" id="KW-0131">Cell cycle</keyword>
<dbReference type="EC" id="6.3.2.10" evidence="10 11"/>
<evidence type="ECO:0000259" key="12">
    <source>
        <dbReference type="Pfam" id="PF01225"/>
    </source>
</evidence>
<dbReference type="Gene3D" id="3.40.1190.10">
    <property type="entry name" value="Mur-like, catalytic domain"/>
    <property type="match status" value="1"/>
</dbReference>
<feature type="domain" description="Mur ligase N-terminal catalytic" evidence="12">
    <location>
        <begin position="28"/>
        <end position="98"/>
    </location>
</feature>
<keyword evidence="7 10" id="KW-0573">Peptidoglycan synthesis</keyword>
<comment type="subcellular location">
    <subcellularLocation>
        <location evidence="10 11">Cytoplasm</location>
    </subcellularLocation>
</comment>
<dbReference type="GO" id="GO:0071555">
    <property type="term" value="P:cell wall organization"/>
    <property type="evidence" value="ECO:0007669"/>
    <property type="project" value="UniProtKB-KW"/>
</dbReference>
<dbReference type="GO" id="GO:0008360">
    <property type="term" value="P:regulation of cell shape"/>
    <property type="evidence" value="ECO:0007669"/>
    <property type="project" value="UniProtKB-KW"/>
</dbReference>
<evidence type="ECO:0000256" key="2">
    <source>
        <dbReference type="ARBA" id="ARBA00022598"/>
    </source>
</evidence>
<dbReference type="UniPathway" id="UPA00219"/>
<dbReference type="GO" id="GO:0005737">
    <property type="term" value="C:cytoplasm"/>
    <property type="evidence" value="ECO:0007669"/>
    <property type="project" value="UniProtKB-SubCell"/>
</dbReference>
<dbReference type="Pfam" id="PF02875">
    <property type="entry name" value="Mur_ligase_C"/>
    <property type="match status" value="1"/>
</dbReference>
<evidence type="ECO:0000256" key="10">
    <source>
        <dbReference type="HAMAP-Rule" id="MF_02019"/>
    </source>
</evidence>
<keyword evidence="1 10" id="KW-0963">Cytoplasm</keyword>
<dbReference type="SUPFAM" id="SSF53623">
    <property type="entry name" value="MurD-like peptide ligases, catalytic domain"/>
    <property type="match status" value="1"/>
</dbReference>
<dbReference type="Gene3D" id="3.40.1390.10">
    <property type="entry name" value="MurE/MurF, N-terminal domain"/>
    <property type="match status" value="1"/>
</dbReference>
<dbReference type="GO" id="GO:0009252">
    <property type="term" value="P:peptidoglycan biosynthetic process"/>
    <property type="evidence" value="ECO:0007669"/>
    <property type="project" value="UniProtKB-UniRule"/>
</dbReference>
<dbReference type="InterPro" id="IPR051046">
    <property type="entry name" value="MurCDEF_CellWall_CoF430Synth"/>
</dbReference>
<dbReference type="SUPFAM" id="SSF63418">
    <property type="entry name" value="MurE/MurF N-terminal domain"/>
    <property type="match status" value="1"/>
</dbReference>
<feature type="domain" description="Mur ligase C-terminal" evidence="13">
    <location>
        <begin position="333"/>
        <end position="474"/>
    </location>
</feature>
<comment type="catalytic activity">
    <reaction evidence="10 11">
        <text>D-alanyl-D-alanine + UDP-N-acetyl-alpha-D-muramoyl-L-alanyl-gamma-D-glutamyl-meso-2,6-diaminopimelate + ATP = UDP-N-acetyl-alpha-D-muramoyl-L-alanyl-gamma-D-glutamyl-meso-2,6-diaminopimeloyl-D-alanyl-D-alanine + ADP + phosphate + H(+)</text>
        <dbReference type="Rhea" id="RHEA:28374"/>
        <dbReference type="ChEBI" id="CHEBI:15378"/>
        <dbReference type="ChEBI" id="CHEBI:30616"/>
        <dbReference type="ChEBI" id="CHEBI:43474"/>
        <dbReference type="ChEBI" id="CHEBI:57822"/>
        <dbReference type="ChEBI" id="CHEBI:61386"/>
        <dbReference type="ChEBI" id="CHEBI:83905"/>
        <dbReference type="ChEBI" id="CHEBI:456216"/>
        <dbReference type="EC" id="6.3.2.10"/>
    </reaction>
</comment>
<comment type="similarity">
    <text evidence="10">Belongs to the MurCDEF family. MurF subfamily.</text>
</comment>
<protein>
    <recommendedName>
        <fullName evidence="10 11">UDP-N-acetylmuramoyl-tripeptide--D-alanyl-D-alanine ligase</fullName>
        <ecNumber evidence="10 11">6.3.2.10</ecNumber>
    </recommendedName>
    <alternativeName>
        <fullName evidence="10">D-alanyl-D-alanine-adding enzyme</fullName>
    </alternativeName>
</protein>
<dbReference type="Proteomes" id="UP000487882">
    <property type="component" value="Unassembled WGS sequence"/>
</dbReference>
<keyword evidence="4 10" id="KW-0547">Nucleotide-binding</keyword>
<name>A0A7K1J2D7_9BIFI</name>
<dbReference type="HAMAP" id="MF_02019">
    <property type="entry name" value="MurF"/>
    <property type="match status" value="1"/>
</dbReference>
<dbReference type="InterPro" id="IPR036615">
    <property type="entry name" value="Mur_ligase_C_dom_sf"/>
</dbReference>
<organism evidence="15 16">
    <name type="scientific">Bifidobacterium canis</name>
    <dbReference type="NCBI Taxonomy" id="2610880"/>
    <lineage>
        <taxon>Bacteria</taxon>
        <taxon>Bacillati</taxon>
        <taxon>Actinomycetota</taxon>
        <taxon>Actinomycetes</taxon>
        <taxon>Bifidobacteriales</taxon>
        <taxon>Bifidobacteriaceae</taxon>
        <taxon>Bifidobacterium</taxon>
    </lineage>
</organism>
<evidence type="ECO:0000313" key="16">
    <source>
        <dbReference type="Proteomes" id="UP000487882"/>
    </source>
</evidence>
<evidence type="ECO:0000256" key="3">
    <source>
        <dbReference type="ARBA" id="ARBA00022618"/>
    </source>
</evidence>
<evidence type="ECO:0000256" key="11">
    <source>
        <dbReference type="RuleBase" id="RU004136"/>
    </source>
</evidence>
<evidence type="ECO:0000256" key="5">
    <source>
        <dbReference type="ARBA" id="ARBA00022840"/>
    </source>
</evidence>
<keyword evidence="2 10" id="KW-0436">Ligase</keyword>
<dbReference type="GO" id="GO:0005524">
    <property type="term" value="F:ATP binding"/>
    <property type="evidence" value="ECO:0007669"/>
    <property type="project" value="UniProtKB-UniRule"/>
</dbReference>
<keyword evidence="5 10" id="KW-0067">ATP-binding</keyword>